<reference evidence="1 2" key="1">
    <citation type="submission" date="2014-04" db="EMBL/GenBank/DDBJ databases">
        <authorList>
            <consortium name="DOE Joint Genome Institute"/>
            <person name="Kuo A."/>
            <person name="Tarkka M."/>
            <person name="Buscot F."/>
            <person name="Kohler A."/>
            <person name="Nagy L.G."/>
            <person name="Floudas D."/>
            <person name="Copeland A."/>
            <person name="Barry K.W."/>
            <person name="Cichocki N."/>
            <person name="Veneault-Fourrey C."/>
            <person name="LaButti K."/>
            <person name="Lindquist E.A."/>
            <person name="Lipzen A."/>
            <person name="Lundell T."/>
            <person name="Morin E."/>
            <person name="Murat C."/>
            <person name="Sun H."/>
            <person name="Tunlid A."/>
            <person name="Henrissat B."/>
            <person name="Grigoriev I.V."/>
            <person name="Hibbett D.S."/>
            <person name="Martin F."/>
            <person name="Nordberg H.P."/>
            <person name="Cantor M.N."/>
            <person name="Hua S.X."/>
        </authorList>
    </citation>
    <scope>NUCLEOTIDE SEQUENCE [LARGE SCALE GENOMIC DNA]</scope>
    <source>
        <strain evidence="1 2">F 1598</strain>
    </source>
</reference>
<keyword evidence="2" id="KW-1185">Reference proteome</keyword>
<accession>A0A0C3CRU0</accession>
<protein>
    <submittedName>
        <fullName evidence="1">Uncharacterized protein</fullName>
    </submittedName>
</protein>
<dbReference type="InParanoid" id="A0A0C3CRU0"/>
<reference evidence="2" key="2">
    <citation type="submission" date="2015-01" db="EMBL/GenBank/DDBJ databases">
        <title>Evolutionary Origins and Diversification of the Mycorrhizal Mutualists.</title>
        <authorList>
            <consortium name="DOE Joint Genome Institute"/>
            <consortium name="Mycorrhizal Genomics Consortium"/>
            <person name="Kohler A."/>
            <person name="Kuo A."/>
            <person name="Nagy L.G."/>
            <person name="Floudas D."/>
            <person name="Copeland A."/>
            <person name="Barry K.W."/>
            <person name="Cichocki N."/>
            <person name="Veneault-Fourrey C."/>
            <person name="LaButti K."/>
            <person name="Lindquist E.A."/>
            <person name="Lipzen A."/>
            <person name="Lundell T."/>
            <person name="Morin E."/>
            <person name="Murat C."/>
            <person name="Riley R."/>
            <person name="Ohm R."/>
            <person name="Sun H."/>
            <person name="Tunlid A."/>
            <person name="Henrissat B."/>
            <person name="Grigoriev I.V."/>
            <person name="Hibbett D.S."/>
            <person name="Martin F."/>
        </authorList>
    </citation>
    <scope>NUCLEOTIDE SEQUENCE [LARGE SCALE GENOMIC DNA]</scope>
    <source>
        <strain evidence="2">F 1598</strain>
    </source>
</reference>
<sequence length="53" mass="6277">MTARLNIVAGYQNWEGYDAFVAQWWYLYWSAHQAPASISLQWHQLHPEFHLSG</sequence>
<organism evidence="1 2">
    <name type="scientific">Piloderma croceum (strain F 1598)</name>
    <dbReference type="NCBI Taxonomy" id="765440"/>
    <lineage>
        <taxon>Eukaryota</taxon>
        <taxon>Fungi</taxon>
        <taxon>Dikarya</taxon>
        <taxon>Basidiomycota</taxon>
        <taxon>Agaricomycotina</taxon>
        <taxon>Agaricomycetes</taxon>
        <taxon>Agaricomycetidae</taxon>
        <taxon>Atheliales</taxon>
        <taxon>Atheliaceae</taxon>
        <taxon>Piloderma</taxon>
    </lineage>
</organism>
<evidence type="ECO:0000313" key="2">
    <source>
        <dbReference type="Proteomes" id="UP000054166"/>
    </source>
</evidence>
<dbReference type="EMBL" id="KN832970">
    <property type="protein sequence ID" value="KIM92397.1"/>
    <property type="molecule type" value="Genomic_DNA"/>
</dbReference>
<dbReference type="AlphaFoldDB" id="A0A0C3CRU0"/>
<proteinExistence type="predicted"/>
<name>A0A0C3CRU0_PILCF</name>
<gene>
    <name evidence="1" type="ORF">PILCRDRAFT_121925</name>
</gene>
<evidence type="ECO:0000313" key="1">
    <source>
        <dbReference type="EMBL" id="KIM92397.1"/>
    </source>
</evidence>
<dbReference type="Proteomes" id="UP000054166">
    <property type="component" value="Unassembled WGS sequence"/>
</dbReference>
<dbReference type="HOGENOM" id="CLU_3069476_0_0_1"/>